<evidence type="ECO:0000313" key="2">
    <source>
        <dbReference type="Proteomes" id="UP000694892"/>
    </source>
</evidence>
<proteinExistence type="predicted"/>
<accession>A0A974DMI8</accession>
<dbReference type="EMBL" id="CM004469">
    <property type="protein sequence ID" value="OCT93501.1"/>
    <property type="molecule type" value="Genomic_DNA"/>
</dbReference>
<gene>
    <name evidence="1" type="ORF">XELAEV_18016571mg</name>
</gene>
<dbReference type="Proteomes" id="UP000694892">
    <property type="component" value="Chromosome 2S"/>
</dbReference>
<organism evidence="1 2">
    <name type="scientific">Xenopus laevis</name>
    <name type="common">African clawed frog</name>
    <dbReference type="NCBI Taxonomy" id="8355"/>
    <lineage>
        <taxon>Eukaryota</taxon>
        <taxon>Metazoa</taxon>
        <taxon>Chordata</taxon>
        <taxon>Craniata</taxon>
        <taxon>Vertebrata</taxon>
        <taxon>Euteleostomi</taxon>
        <taxon>Amphibia</taxon>
        <taxon>Batrachia</taxon>
        <taxon>Anura</taxon>
        <taxon>Pipoidea</taxon>
        <taxon>Pipidae</taxon>
        <taxon>Xenopodinae</taxon>
        <taxon>Xenopus</taxon>
        <taxon>Xenopus</taxon>
    </lineage>
</organism>
<evidence type="ECO:0000313" key="1">
    <source>
        <dbReference type="EMBL" id="OCT93501.1"/>
    </source>
</evidence>
<reference evidence="2" key="1">
    <citation type="journal article" date="2016" name="Nature">
        <title>Genome evolution in the allotetraploid frog Xenopus laevis.</title>
        <authorList>
            <person name="Session A.M."/>
            <person name="Uno Y."/>
            <person name="Kwon T."/>
            <person name="Chapman J.A."/>
            <person name="Toyoda A."/>
            <person name="Takahashi S."/>
            <person name="Fukui A."/>
            <person name="Hikosaka A."/>
            <person name="Suzuki A."/>
            <person name="Kondo M."/>
            <person name="van Heeringen S.J."/>
            <person name="Quigley I."/>
            <person name="Heinz S."/>
            <person name="Ogino H."/>
            <person name="Ochi H."/>
            <person name="Hellsten U."/>
            <person name="Lyons J.B."/>
            <person name="Simakov O."/>
            <person name="Putnam N."/>
            <person name="Stites J."/>
            <person name="Kuroki Y."/>
            <person name="Tanaka T."/>
            <person name="Michiue T."/>
            <person name="Watanabe M."/>
            <person name="Bogdanovic O."/>
            <person name="Lister R."/>
            <person name="Georgiou G."/>
            <person name="Paranjpe S.S."/>
            <person name="van Kruijsbergen I."/>
            <person name="Shu S."/>
            <person name="Carlson J."/>
            <person name="Kinoshita T."/>
            <person name="Ohta Y."/>
            <person name="Mawaribuchi S."/>
            <person name="Jenkins J."/>
            <person name="Grimwood J."/>
            <person name="Schmutz J."/>
            <person name="Mitros T."/>
            <person name="Mozaffari S.V."/>
            <person name="Suzuki Y."/>
            <person name="Haramoto Y."/>
            <person name="Yamamoto T.S."/>
            <person name="Takagi C."/>
            <person name="Heald R."/>
            <person name="Miller K."/>
            <person name="Haudenschild C."/>
            <person name="Kitzman J."/>
            <person name="Nakayama T."/>
            <person name="Izutsu Y."/>
            <person name="Robert J."/>
            <person name="Fortriede J."/>
            <person name="Burns K."/>
            <person name="Lotay V."/>
            <person name="Karimi K."/>
            <person name="Yasuoka Y."/>
            <person name="Dichmann D.S."/>
            <person name="Flajnik M.F."/>
            <person name="Houston D.W."/>
            <person name="Shendure J."/>
            <person name="DuPasquier L."/>
            <person name="Vize P.D."/>
            <person name="Zorn A.M."/>
            <person name="Ito M."/>
            <person name="Marcotte E.M."/>
            <person name="Wallingford J.B."/>
            <person name="Ito Y."/>
            <person name="Asashima M."/>
            <person name="Ueno N."/>
            <person name="Matsuda Y."/>
            <person name="Veenstra G.J."/>
            <person name="Fujiyama A."/>
            <person name="Harland R.M."/>
            <person name="Taira M."/>
            <person name="Rokhsar D.S."/>
        </authorList>
    </citation>
    <scope>NUCLEOTIDE SEQUENCE [LARGE SCALE GENOMIC DNA]</scope>
    <source>
        <strain evidence="2">J</strain>
    </source>
</reference>
<sequence>MEEIHSTVICHNGVLVNETMKHEQQDSRNSMTSHQEHSEIPIYSLYTIISQLSPLVLSNGTPQSSVGD</sequence>
<dbReference type="AlphaFoldDB" id="A0A974DMI8"/>
<name>A0A974DMI8_XENLA</name>
<protein>
    <submittedName>
        <fullName evidence="1">Uncharacterized protein</fullName>
    </submittedName>
</protein>